<reference evidence="2 4" key="1">
    <citation type="submission" date="2015-02" db="EMBL/GenBank/DDBJ databases">
        <authorList>
            <person name="Chooi Y.-H."/>
        </authorList>
    </citation>
    <scope>NUCLEOTIDE SEQUENCE [LARGE SCALE GENOMIC DNA]</scope>
    <source>
        <strain evidence="2">E3</strain>
    </source>
</reference>
<feature type="region of interest" description="Disordered" evidence="1">
    <location>
        <begin position="104"/>
        <end position="129"/>
    </location>
</feature>
<protein>
    <recommendedName>
        <fullName evidence="6">Succinate dehydrogenase assembly factor 3, mitochondrial</fullName>
    </recommendedName>
</protein>
<sequence length="129" mass="15735">MASPSGLLLLKQSTVRLYRCILTLHRRMLPWEVRNLMDKQVRYLFREHWRKKEHVLREFIAEWDSYYTDLRRFDFGVRLGPDLPSPYKEIVQKRLDARDARLKAEAKDLDPAEDDKERRRRRRPPSRSL</sequence>
<evidence type="ECO:0000313" key="3">
    <source>
        <dbReference type="EMBL" id="SPQ95428.1"/>
    </source>
</evidence>
<dbReference type="Proteomes" id="UP000290189">
    <property type="component" value="Unassembled WGS sequence"/>
</dbReference>
<evidence type="ECO:0000256" key="1">
    <source>
        <dbReference type="SAM" id="MobiDB-lite"/>
    </source>
</evidence>
<keyword evidence="4" id="KW-1185">Reference proteome</keyword>
<feature type="compositionally biased region" description="Basic residues" evidence="1">
    <location>
        <begin position="118"/>
        <end position="129"/>
    </location>
</feature>
<dbReference type="EMBL" id="OVEO01000004">
    <property type="protein sequence ID" value="SPQ95428.1"/>
    <property type="molecule type" value="Genomic_DNA"/>
</dbReference>
<dbReference type="AlphaFoldDB" id="A0A0G4J761"/>
<evidence type="ECO:0008006" key="6">
    <source>
        <dbReference type="Google" id="ProtNLM"/>
    </source>
</evidence>
<geneLocation type="mitochondrion" evidence="3"/>
<name>A0A0G4J761_PLABS</name>
<accession>A0A0G4J761</accession>
<reference evidence="3 5" key="2">
    <citation type="submission" date="2018-03" db="EMBL/GenBank/DDBJ databases">
        <authorList>
            <person name="Fogelqvist J."/>
        </authorList>
    </citation>
    <scope>NUCLEOTIDE SEQUENCE [LARGE SCALE GENOMIC DNA]</scope>
</reference>
<evidence type="ECO:0000313" key="4">
    <source>
        <dbReference type="Proteomes" id="UP000039324"/>
    </source>
</evidence>
<evidence type="ECO:0000313" key="2">
    <source>
        <dbReference type="EMBL" id="CEP03184.1"/>
    </source>
</evidence>
<dbReference type="CDD" id="cd20270">
    <property type="entry name" value="Complex1_LYR_SDHAF3_LYRM10"/>
    <property type="match status" value="1"/>
</dbReference>
<keyword evidence="3" id="KW-0496">Mitochondrion</keyword>
<gene>
    <name evidence="2" type="ORF">PBRA_002944</name>
    <name evidence="3" type="ORF">PLBR_LOCUS2643</name>
</gene>
<dbReference type="Pfam" id="PF13233">
    <property type="entry name" value="Complex1_LYR_2"/>
    <property type="match status" value="1"/>
</dbReference>
<evidence type="ECO:0000313" key="5">
    <source>
        <dbReference type="Proteomes" id="UP000290189"/>
    </source>
</evidence>
<dbReference type="Proteomes" id="UP000039324">
    <property type="component" value="Unassembled WGS sequence"/>
</dbReference>
<dbReference type="OrthoDB" id="278329at2759"/>
<organism evidence="2 4">
    <name type="scientific">Plasmodiophora brassicae</name>
    <name type="common">Clubroot disease agent</name>
    <dbReference type="NCBI Taxonomy" id="37360"/>
    <lineage>
        <taxon>Eukaryota</taxon>
        <taxon>Sar</taxon>
        <taxon>Rhizaria</taxon>
        <taxon>Endomyxa</taxon>
        <taxon>Phytomyxea</taxon>
        <taxon>Plasmodiophorida</taxon>
        <taxon>Plasmodiophoridae</taxon>
        <taxon>Plasmodiophora</taxon>
    </lineage>
</organism>
<dbReference type="EMBL" id="CDSF01000144">
    <property type="protein sequence ID" value="CEP03184.1"/>
    <property type="molecule type" value="Genomic_DNA"/>
</dbReference>
<proteinExistence type="predicted"/>